<dbReference type="InterPro" id="IPR011611">
    <property type="entry name" value="PfkB_dom"/>
</dbReference>
<dbReference type="PROSITE" id="PS00583">
    <property type="entry name" value="PFKB_KINASES_1"/>
    <property type="match status" value="1"/>
</dbReference>
<dbReference type="GO" id="GO:0016301">
    <property type="term" value="F:kinase activity"/>
    <property type="evidence" value="ECO:0007669"/>
    <property type="project" value="UniProtKB-KW"/>
</dbReference>
<dbReference type="InterPro" id="IPR029056">
    <property type="entry name" value="Ribokinase-like"/>
</dbReference>
<keyword evidence="2 4" id="KW-0418">Kinase</keyword>
<dbReference type="RefSeq" id="WP_112438620.1">
    <property type="nucleotide sequence ID" value="NZ_CBDRHE010000018.1"/>
</dbReference>
<organism evidence="4 5">
    <name type="scientific">Streptomyces cadmiisoli</name>
    <dbReference type="NCBI Taxonomy" id="2184053"/>
    <lineage>
        <taxon>Bacteria</taxon>
        <taxon>Bacillati</taxon>
        <taxon>Actinomycetota</taxon>
        <taxon>Actinomycetes</taxon>
        <taxon>Kitasatosporales</taxon>
        <taxon>Streptomycetaceae</taxon>
        <taxon>Streptomyces</taxon>
        <taxon>Streptomyces aurantiacus group</taxon>
    </lineage>
</organism>
<dbReference type="Pfam" id="PF00294">
    <property type="entry name" value="PfkB"/>
    <property type="match status" value="1"/>
</dbReference>
<dbReference type="Proteomes" id="UP000249616">
    <property type="component" value="Chromosome"/>
</dbReference>
<dbReference type="KEGG" id="scad:DN051_11120"/>
<dbReference type="PANTHER" id="PTHR10584:SF166">
    <property type="entry name" value="RIBOKINASE"/>
    <property type="match status" value="1"/>
</dbReference>
<dbReference type="Gene3D" id="3.40.1190.20">
    <property type="match status" value="1"/>
</dbReference>
<evidence type="ECO:0000256" key="2">
    <source>
        <dbReference type="ARBA" id="ARBA00022777"/>
    </source>
</evidence>
<accession>A0A2Z4IWH0</accession>
<dbReference type="CDD" id="cd01942">
    <property type="entry name" value="ribokinase_group_A"/>
    <property type="match status" value="1"/>
</dbReference>
<keyword evidence="5" id="KW-1185">Reference proteome</keyword>
<gene>
    <name evidence="4" type="ORF">DN051_11120</name>
</gene>
<dbReference type="EMBL" id="CP030073">
    <property type="protein sequence ID" value="AWW37114.1"/>
    <property type="molecule type" value="Genomic_DNA"/>
</dbReference>
<sequence>MRIAVTGSIAEDHLMVYPGRFTEQFIAESLDKVSLSFLVDELEIRAGGVAANIAFGLGSLGLRPLLVGAVGQGFEPYRARLERHGVDTGSVRVDETRHTARFVCTTDRDHNQIGSFHAGAMSQARLIDLRTVQERSGPLDLVVVSPNDPEAMLRHTRDAVRLGLPFVADPSQQLARMARDDVRALLAGPKYLFTNEYESVLIQERTGWTEQQILGRVGNWVITRGAEGAVVQRAGRRSVVVKSVPPSGSTEPTGAGDAFRAGFLAAVAWGLGHESAARLGSALATTALESTGTQQYTLSGADLLDRIRDTYGVSSVDGLAGRLAAR</sequence>
<evidence type="ECO:0000259" key="3">
    <source>
        <dbReference type="Pfam" id="PF00294"/>
    </source>
</evidence>
<evidence type="ECO:0000313" key="4">
    <source>
        <dbReference type="EMBL" id="AWW37114.1"/>
    </source>
</evidence>
<reference evidence="4 5" key="1">
    <citation type="journal article" date="2019" name="Int. J. Syst. Evol. Microbiol.">
        <title>Streptomyces cadmiisoli sp. nov., a novel actinomycete isolated from cadmium-contaminated soil.</title>
        <authorList>
            <person name="Li K."/>
            <person name="Tang X."/>
            <person name="Zhao J."/>
            <person name="Guo Y."/>
            <person name="Tang Y."/>
            <person name="Gao J."/>
        </authorList>
    </citation>
    <scope>NUCLEOTIDE SEQUENCE [LARGE SCALE GENOMIC DNA]</scope>
    <source>
        <strain evidence="4 5">ZFG47</strain>
    </source>
</reference>
<name>A0A2Z4IWH0_9ACTN</name>
<keyword evidence="1" id="KW-0808">Transferase</keyword>
<feature type="domain" description="Carbohydrate kinase PfkB" evidence="3">
    <location>
        <begin position="13"/>
        <end position="295"/>
    </location>
</feature>
<proteinExistence type="predicted"/>
<dbReference type="AlphaFoldDB" id="A0A2Z4IWH0"/>
<evidence type="ECO:0000313" key="5">
    <source>
        <dbReference type="Proteomes" id="UP000249616"/>
    </source>
</evidence>
<dbReference type="SUPFAM" id="SSF53613">
    <property type="entry name" value="Ribokinase-like"/>
    <property type="match status" value="1"/>
</dbReference>
<dbReference type="PANTHER" id="PTHR10584">
    <property type="entry name" value="SUGAR KINASE"/>
    <property type="match status" value="1"/>
</dbReference>
<dbReference type="InterPro" id="IPR002173">
    <property type="entry name" value="Carboh/pur_kinase_PfkB_CS"/>
</dbReference>
<evidence type="ECO:0000256" key="1">
    <source>
        <dbReference type="ARBA" id="ARBA00022679"/>
    </source>
</evidence>
<protein>
    <submittedName>
        <fullName evidence="4">Carbohydrate kinase family protein</fullName>
    </submittedName>
</protein>